<evidence type="ECO:0000313" key="1">
    <source>
        <dbReference type="EMBL" id="EDL92474.1"/>
    </source>
</evidence>
<protein>
    <submittedName>
        <fullName evidence="1">RCG63227</fullName>
    </submittedName>
</protein>
<dbReference type="AlphaFoldDB" id="A6IYZ6"/>
<name>A6IYZ6_RAT</name>
<gene>
    <name evidence="1" type="ORF">rCG_63227</name>
</gene>
<dbReference type="EMBL" id="CH473972">
    <property type="protein sequence ID" value="EDL92474.1"/>
    <property type="molecule type" value="Genomic_DNA"/>
</dbReference>
<accession>A6IYZ6</accession>
<sequence>MILKEADFNKRKLVHGVQALWIWSLERSFQLNSAQKSDSNARFAVTALKNRTVKLVYRWRKA</sequence>
<reference evidence="2" key="1">
    <citation type="submission" date="2005-09" db="EMBL/GenBank/DDBJ databases">
        <authorList>
            <person name="Mural R.J."/>
            <person name="Li P.W."/>
            <person name="Adams M.D."/>
            <person name="Amanatides P.G."/>
            <person name="Baden-Tillson H."/>
            <person name="Barnstead M."/>
            <person name="Chin S.H."/>
            <person name="Dew I."/>
            <person name="Evans C.A."/>
            <person name="Ferriera S."/>
            <person name="Flanigan M."/>
            <person name="Fosler C."/>
            <person name="Glodek A."/>
            <person name="Gu Z."/>
            <person name="Holt R.A."/>
            <person name="Jennings D."/>
            <person name="Kraft C.L."/>
            <person name="Lu F."/>
            <person name="Nguyen T."/>
            <person name="Nusskern D.R."/>
            <person name="Pfannkoch C.M."/>
            <person name="Sitter C."/>
            <person name="Sutton G.G."/>
            <person name="Venter J.C."/>
            <person name="Wang Z."/>
            <person name="Woodage T."/>
            <person name="Zheng X.H."/>
            <person name="Zhong F."/>
        </authorList>
    </citation>
    <scope>NUCLEOTIDE SEQUENCE [LARGE SCALE GENOMIC DNA]</scope>
    <source>
        <strain>BN</strain>
        <strain evidence="2">Sprague-Dawley</strain>
    </source>
</reference>
<organism evidence="1 2">
    <name type="scientific">Rattus norvegicus</name>
    <name type="common">Rat</name>
    <dbReference type="NCBI Taxonomy" id="10116"/>
    <lineage>
        <taxon>Eukaryota</taxon>
        <taxon>Metazoa</taxon>
        <taxon>Chordata</taxon>
        <taxon>Craniata</taxon>
        <taxon>Vertebrata</taxon>
        <taxon>Euteleostomi</taxon>
        <taxon>Mammalia</taxon>
        <taxon>Eutheria</taxon>
        <taxon>Euarchontoglires</taxon>
        <taxon>Glires</taxon>
        <taxon>Rodentia</taxon>
        <taxon>Myomorpha</taxon>
        <taxon>Muroidea</taxon>
        <taxon>Muridae</taxon>
        <taxon>Murinae</taxon>
        <taxon>Rattus</taxon>
    </lineage>
</organism>
<dbReference type="Proteomes" id="UP000234681">
    <property type="component" value="Chromosome 19"/>
</dbReference>
<proteinExistence type="predicted"/>
<evidence type="ECO:0000313" key="2">
    <source>
        <dbReference type="Proteomes" id="UP000234681"/>
    </source>
</evidence>